<feature type="region of interest" description="Disordered" evidence="3">
    <location>
        <begin position="742"/>
        <end position="761"/>
    </location>
</feature>
<evidence type="ECO:0000313" key="6">
    <source>
        <dbReference type="Proteomes" id="UP000007797"/>
    </source>
</evidence>
<dbReference type="EMBL" id="GL883026">
    <property type="protein sequence ID" value="EGG15062.1"/>
    <property type="molecule type" value="Genomic_DNA"/>
</dbReference>
<dbReference type="GO" id="GO:0004674">
    <property type="term" value="F:protein serine/threonine kinase activity"/>
    <property type="evidence" value="ECO:0007669"/>
    <property type="project" value="TreeGrafter"/>
</dbReference>
<feature type="compositionally biased region" description="Low complexity" evidence="3">
    <location>
        <begin position="338"/>
        <end position="356"/>
    </location>
</feature>
<evidence type="ECO:0000259" key="4">
    <source>
        <dbReference type="PROSITE" id="PS50011"/>
    </source>
</evidence>
<dbReference type="KEGG" id="dfa:DFA_09885"/>
<feature type="region of interest" description="Disordered" evidence="3">
    <location>
        <begin position="128"/>
        <end position="172"/>
    </location>
</feature>
<dbReference type="Pfam" id="PF07714">
    <property type="entry name" value="PK_Tyr_Ser-Thr"/>
    <property type="match status" value="1"/>
</dbReference>
<feature type="compositionally biased region" description="Polar residues" evidence="3">
    <location>
        <begin position="283"/>
        <end position="295"/>
    </location>
</feature>
<dbReference type="PROSITE" id="PS50011">
    <property type="entry name" value="PROTEIN_KINASE_DOM"/>
    <property type="match status" value="1"/>
</dbReference>
<name>F4Q8P3_CACFS</name>
<feature type="region of interest" description="Disordered" evidence="3">
    <location>
        <begin position="334"/>
        <end position="359"/>
    </location>
</feature>
<dbReference type="SUPFAM" id="SSF56112">
    <property type="entry name" value="Protein kinase-like (PK-like)"/>
    <property type="match status" value="1"/>
</dbReference>
<dbReference type="InterPro" id="IPR051681">
    <property type="entry name" value="Ser/Thr_Kinases-Pseudokinases"/>
</dbReference>
<proteinExistence type="predicted"/>
<feature type="compositionally biased region" description="Low complexity" evidence="3">
    <location>
        <begin position="147"/>
        <end position="172"/>
    </location>
</feature>
<gene>
    <name evidence="5" type="ORF">DFA_09885</name>
</gene>
<dbReference type="InterPro" id="IPR016024">
    <property type="entry name" value="ARM-type_fold"/>
</dbReference>
<accession>F4Q8P3</accession>
<dbReference type="GeneID" id="14867480"/>
<keyword evidence="2" id="KW-0067">ATP-binding</keyword>
<dbReference type="InterPro" id="IPR011009">
    <property type="entry name" value="Kinase-like_dom_sf"/>
</dbReference>
<dbReference type="SUPFAM" id="SSF48371">
    <property type="entry name" value="ARM repeat"/>
    <property type="match status" value="1"/>
</dbReference>
<protein>
    <submittedName>
        <fullName evidence="5">Armadillo repeat-containing protein</fullName>
    </submittedName>
</protein>
<evidence type="ECO:0000256" key="2">
    <source>
        <dbReference type="ARBA" id="ARBA00022840"/>
    </source>
</evidence>
<dbReference type="InterPro" id="IPR000225">
    <property type="entry name" value="Armadillo"/>
</dbReference>
<dbReference type="Gene3D" id="1.25.10.10">
    <property type="entry name" value="Leucine-rich Repeat Variant"/>
    <property type="match status" value="1"/>
</dbReference>
<dbReference type="STRING" id="1054147.F4Q8P3"/>
<dbReference type="Gene3D" id="1.10.510.10">
    <property type="entry name" value="Transferase(Phosphotransferase) domain 1"/>
    <property type="match status" value="1"/>
</dbReference>
<evidence type="ECO:0000256" key="3">
    <source>
        <dbReference type="SAM" id="MobiDB-lite"/>
    </source>
</evidence>
<dbReference type="InterPro" id="IPR001245">
    <property type="entry name" value="Ser-Thr/Tyr_kinase_cat_dom"/>
</dbReference>
<feature type="region of interest" description="Disordered" evidence="3">
    <location>
        <begin position="261"/>
        <end position="295"/>
    </location>
</feature>
<feature type="compositionally biased region" description="Low complexity" evidence="3">
    <location>
        <begin position="28"/>
        <end position="47"/>
    </location>
</feature>
<feature type="compositionally biased region" description="Low complexity" evidence="3">
    <location>
        <begin position="261"/>
        <end position="276"/>
    </location>
</feature>
<feature type="region of interest" description="Disordered" evidence="3">
    <location>
        <begin position="1"/>
        <end position="60"/>
    </location>
</feature>
<dbReference type="PANTHER" id="PTHR44329">
    <property type="entry name" value="SERINE/THREONINE-PROTEIN KINASE TNNI3K-RELATED"/>
    <property type="match status" value="1"/>
</dbReference>
<dbReference type="SMART" id="SM00185">
    <property type="entry name" value="ARM"/>
    <property type="match status" value="3"/>
</dbReference>
<dbReference type="RefSeq" id="XP_004351782.1">
    <property type="nucleotide sequence ID" value="XM_004351730.1"/>
</dbReference>
<reference evidence="6" key="1">
    <citation type="journal article" date="2011" name="Genome Res.">
        <title>Phylogeny-wide analysis of social amoeba genomes highlights ancient origins for complex intercellular communication.</title>
        <authorList>
            <person name="Heidel A.J."/>
            <person name="Lawal H.M."/>
            <person name="Felder M."/>
            <person name="Schilde C."/>
            <person name="Helps N.R."/>
            <person name="Tunggal B."/>
            <person name="Rivero F."/>
            <person name="John U."/>
            <person name="Schleicher M."/>
            <person name="Eichinger L."/>
            <person name="Platzer M."/>
            <person name="Noegel A.A."/>
            <person name="Schaap P."/>
            <person name="Gloeckner G."/>
        </authorList>
    </citation>
    <scope>NUCLEOTIDE SEQUENCE [LARGE SCALE GENOMIC DNA]</scope>
    <source>
        <strain evidence="6">SH3</strain>
    </source>
</reference>
<organism evidence="5 6">
    <name type="scientific">Cavenderia fasciculata</name>
    <name type="common">Slime mold</name>
    <name type="synonym">Dictyostelium fasciculatum</name>
    <dbReference type="NCBI Taxonomy" id="261658"/>
    <lineage>
        <taxon>Eukaryota</taxon>
        <taxon>Amoebozoa</taxon>
        <taxon>Evosea</taxon>
        <taxon>Eumycetozoa</taxon>
        <taxon>Dictyostelia</taxon>
        <taxon>Acytosteliales</taxon>
        <taxon>Cavenderiaceae</taxon>
        <taxon>Cavenderia</taxon>
    </lineage>
</organism>
<sequence>MTEHYLDDLLREMMSEAEMSEQKKNAADQSSDPTTSSQQVNSQQQISPTLERRKSRVSHHEGIHSDFDYLETLLNDMSVGPDQSIRKSVIADQQNQNARVKSLRLTSQLDLESTLKDLEAFYKDNTLQTKRKQSSHIARGGAAGRLSSATSTTSTSNPPSPATTSVTSTTTNPSKIIDQSIYESPSLAASNVAPPVVAAVTLQVPPPPPPQPQQSTLTSSGQQSLSSSKRSSPDKVSALAREAIDAADLLDQMIESFGTDTIPIPTPVTTSSQPTPAVVKPTQPKQQDTTSTPVVVEQQQIKLPTGVSNITSGTGTIRPASKLGAPVDIAVSSPKAPTPISTLSSSTLSPPSSSSTQNSDKMLDEMISLFKDSNSNIKFANANNLGSSALNNAAEQSPVHVKPNYLAQQHYTMSPEDVHKIHIMQKQQQVDEDLVQKILCENDFEEMSINVNSPPMTSMTPSAMTDRVWYIKQEINTQESIGTGNHGQSSRAGIYKDKRIIGKSWSFIPPQSTPLLFNEIEQLISIKHPNILSLMGASITSTFNTFTEYITGNNLDIVLKNVDDRSELSFVIRIAEEIASAMSFLHSFNIVHRSLHPKNILLNSDLKVYIKDYGFANLKDETIRKRLMTTQRMTSLLHTQYMAPELFNVLSGGKGGYDTKVDVFSFGVLLWEMFGRDIKLSTLGHNVVNGYTYYSRPSLPNCPFTIDKLIRLCISSDPSLRPSFQTILKVLRQPLHTLQRFTKPESSSTSPIPKSSSDNNISGSAATVTVEMVPEKQEKINKIVQLVQDLISSPTLANLSRAAQTIEALSKNPDNFPYLLQVDFLPLIFELLGTRFEDVQLLILKSLTLFLENDELSELFRNLLGINTLIQFLNGQRSENILFASIRILQQLCHRDVNVLEVMAKGGIPILIQQLSHPNELVRLQIVWCLTMLLESSAIQEEFVKMGGVEILLDMFVNAQNDGFNLRIASALSKLLPLKYTQEIINDGPQRQMILEKYYSFLDSGFEALRMLGLEAIAILITNVENQDFLVKGEIVSFLLEYLEIENVTVAPQMTAIKIILVLSTSPKHSTYLKSQPIAQPIKSLKSLSPHPSIQKASEKIISLISKYLFNEIFKRVNVTVLELDVQFDYPSRNLVKTWHRNKVVKSYKQISKDLNWVIKNKYYVVLKEILVSMKQSRLEGAEESKGAGAGGGSTLLSVVKKEDGVVGGNGNIVDTEEDGDTIKFEASSLSLSLIDDPIIIGLLLDLFPQKFGELFFTINSPRVGGSRLTRFKTTKHYLQRIITVHGNIGIWNQTIHFIDNFKSFQPPSLPNSLDGCNNGGGSGSSGGDQTDYRLNLFETYLSRLWKHKERTIIKLINYCIRSNRKEILTNITDTVGVEKINQYLASDLWIKVMEDHEIDQLTINSEMIEFLHAKLSKYPFNRIFRDPVHALLLTNNVKLIIDNNICIENPNIPSSSSSPLSTILNAFHPSSSTSRKKKEQHFKDLGSFCPYIINSIIKSEPTTTTSTTSSYPAIQTVYECAIAILSKYKHILGSDPSTTIQNTIATLLPVSTTNASVESRSLFYRLCLAELYFILRDKISQHTIHMQLNSLIYKVKQLIVEALNNSTVFLDYSNNNNNGVGNVNQKIIIKYLLNRCGFASICEFGSLIIVQQSYIQLKLNQKNNINNNQNNNNNINNGLKIGNKKDNNNNNHTHNIIMIEDKMNWMNLLSKNIKVLQFIEDILKTDNQSVVQFDLISSRDAVSVAIQRDLFGVVEYLVSHFHNRYGFVVSVQAMSKILSQGYFDVARILAPNVSLHYSYDQKVNSIEMAKFFSIENKPLPVFYQNDDKRNLEFIQYLLDEYIKLFRGDQVDSITLSSPYGYFMALMRCAKKSQTISVIDYLCDFYEKVKERGGTGASSKEIISTTNNNH</sequence>
<dbReference type="GO" id="GO:0005524">
    <property type="term" value="F:ATP binding"/>
    <property type="evidence" value="ECO:0007669"/>
    <property type="project" value="UniProtKB-KW"/>
</dbReference>
<evidence type="ECO:0000313" key="5">
    <source>
        <dbReference type="EMBL" id="EGG15062.1"/>
    </source>
</evidence>
<feature type="compositionally biased region" description="Low complexity" evidence="3">
    <location>
        <begin position="213"/>
        <end position="237"/>
    </location>
</feature>
<feature type="compositionally biased region" description="Basic and acidic residues" evidence="3">
    <location>
        <begin position="1"/>
        <end position="26"/>
    </location>
</feature>
<dbReference type="InterPro" id="IPR000719">
    <property type="entry name" value="Prot_kinase_dom"/>
</dbReference>
<dbReference type="Proteomes" id="UP000007797">
    <property type="component" value="Unassembled WGS sequence"/>
</dbReference>
<feature type="compositionally biased region" description="Low complexity" evidence="3">
    <location>
        <begin position="744"/>
        <end position="757"/>
    </location>
</feature>
<keyword evidence="6" id="KW-1185">Reference proteome</keyword>
<dbReference type="InterPro" id="IPR011989">
    <property type="entry name" value="ARM-like"/>
</dbReference>
<dbReference type="OrthoDB" id="4062651at2759"/>
<evidence type="ECO:0000256" key="1">
    <source>
        <dbReference type="ARBA" id="ARBA00022741"/>
    </source>
</evidence>
<feature type="region of interest" description="Disordered" evidence="3">
    <location>
        <begin position="201"/>
        <end position="237"/>
    </location>
</feature>
<feature type="domain" description="Protein kinase" evidence="4">
    <location>
        <begin position="475"/>
        <end position="736"/>
    </location>
</feature>
<keyword evidence="1" id="KW-0547">Nucleotide-binding</keyword>